<comment type="catalytic activity">
    <reaction evidence="14">
        <text>[(1-&gt;4)-beta-D-glucosyl]n+m + reduced acceptor + O2 = 4-dehydro-beta-D-glucosyl-[(1-&gt;4)-beta-D-glucosyl]n-1 + [(1-&gt;4)-beta-D-glucosyl]m + acceptor + H2O.</text>
        <dbReference type="EC" id="1.14.99.56"/>
    </reaction>
</comment>
<evidence type="ECO:0000256" key="10">
    <source>
        <dbReference type="ARBA" id="ARBA00023157"/>
    </source>
</evidence>
<protein>
    <recommendedName>
        <fullName evidence="15">lytic cellulose monooxygenase (C4-dehydrogenating)</fullName>
        <ecNumber evidence="15">1.14.99.56</ecNumber>
    </recommendedName>
</protein>
<keyword evidence="5" id="KW-0732">Signal</keyword>
<dbReference type="GO" id="GO:0030245">
    <property type="term" value="P:cellulose catabolic process"/>
    <property type="evidence" value="ECO:0007669"/>
    <property type="project" value="UniProtKB-KW"/>
</dbReference>
<dbReference type="Pfam" id="PF03443">
    <property type="entry name" value="AA9"/>
    <property type="match status" value="1"/>
</dbReference>
<comment type="cofactor">
    <cofactor evidence="1">
        <name>Cu(2+)</name>
        <dbReference type="ChEBI" id="CHEBI:29036"/>
    </cofactor>
</comment>
<evidence type="ECO:0000256" key="8">
    <source>
        <dbReference type="ARBA" id="ARBA00023008"/>
    </source>
</evidence>
<evidence type="ECO:0000259" key="17">
    <source>
        <dbReference type="Pfam" id="PF03443"/>
    </source>
</evidence>
<feature type="compositionally biased region" description="Polar residues" evidence="16">
    <location>
        <begin position="41"/>
        <end position="53"/>
    </location>
</feature>
<evidence type="ECO:0000313" key="18">
    <source>
        <dbReference type="EMBL" id="KAK0753688.1"/>
    </source>
</evidence>
<evidence type="ECO:0000313" key="19">
    <source>
        <dbReference type="Proteomes" id="UP001172155"/>
    </source>
</evidence>
<dbReference type="Proteomes" id="UP001172155">
    <property type="component" value="Unassembled WGS sequence"/>
</dbReference>
<feature type="domain" description="Auxiliary Activity family 9 catalytic" evidence="17">
    <location>
        <begin position="1"/>
        <end position="40"/>
    </location>
</feature>
<proteinExistence type="inferred from homology"/>
<evidence type="ECO:0000256" key="4">
    <source>
        <dbReference type="ARBA" id="ARBA00022723"/>
    </source>
</evidence>
<dbReference type="PANTHER" id="PTHR33353:SF19">
    <property type="entry name" value="GLYCOSYLHYDROLASE FAMILY 61-8 PROTEIN"/>
    <property type="match status" value="1"/>
</dbReference>
<dbReference type="GO" id="GO:0005576">
    <property type="term" value="C:extracellular region"/>
    <property type="evidence" value="ECO:0007669"/>
    <property type="project" value="UniProtKB-SubCell"/>
</dbReference>
<name>A0AA40KC21_9PEZI</name>
<keyword evidence="7" id="KW-0560">Oxidoreductase</keyword>
<sequence length="73" mass="7813">MRHEFIALHQANNPQFYPECPQIVVTGSGTAEPGSSYKAATDSNIKSPSTTTLCRGPPVWGKSSASKSRSFQA</sequence>
<evidence type="ECO:0000256" key="2">
    <source>
        <dbReference type="ARBA" id="ARBA00004613"/>
    </source>
</evidence>
<evidence type="ECO:0000256" key="13">
    <source>
        <dbReference type="ARBA" id="ARBA00044502"/>
    </source>
</evidence>
<feature type="compositionally biased region" description="Polar residues" evidence="16">
    <location>
        <begin position="63"/>
        <end position="73"/>
    </location>
</feature>
<reference evidence="18" key="1">
    <citation type="submission" date="2023-06" db="EMBL/GenBank/DDBJ databases">
        <title>Genome-scale phylogeny and comparative genomics of the fungal order Sordariales.</title>
        <authorList>
            <consortium name="Lawrence Berkeley National Laboratory"/>
            <person name="Hensen N."/>
            <person name="Bonometti L."/>
            <person name="Westerberg I."/>
            <person name="Brannstrom I.O."/>
            <person name="Guillou S."/>
            <person name="Cros-Aarteil S."/>
            <person name="Calhoun S."/>
            <person name="Haridas S."/>
            <person name="Kuo A."/>
            <person name="Mondo S."/>
            <person name="Pangilinan J."/>
            <person name="Riley R."/>
            <person name="LaButti K."/>
            <person name="Andreopoulos B."/>
            <person name="Lipzen A."/>
            <person name="Chen C."/>
            <person name="Yanf M."/>
            <person name="Daum C."/>
            <person name="Ng V."/>
            <person name="Clum A."/>
            <person name="Steindorff A."/>
            <person name="Ohm R."/>
            <person name="Martin F."/>
            <person name="Silar P."/>
            <person name="Natvig D."/>
            <person name="Lalanne C."/>
            <person name="Gautier V."/>
            <person name="Ament-velasquez S.L."/>
            <person name="Kruys A."/>
            <person name="Hutchinson M.I."/>
            <person name="Powell A.J."/>
            <person name="Barry K."/>
            <person name="Miller A.N."/>
            <person name="Grigoriev I.V."/>
            <person name="Debuchy R."/>
            <person name="Gladieux P."/>
            <person name="Thoren M.H."/>
            <person name="Johannesson H."/>
        </authorList>
    </citation>
    <scope>NUCLEOTIDE SEQUENCE</scope>
    <source>
        <strain evidence="18">SMH3187-1</strain>
    </source>
</reference>
<accession>A0AA40KC21</accession>
<keyword evidence="3" id="KW-0964">Secreted</keyword>
<evidence type="ECO:0000256" key="16">
    <source>
        <dbReference type="SAM" id="MobiDB-lite"/>
    </source>
</evidence>
<evidence type="ECO:0000256" key="1">
    <source>
        <dbReference type="ARBA" id="ARBA00001973"/>
    </source>
</evidence>
<dbReference type="AlphaFoldDB" id="A0AA40KC21"/>
<keyword evidence="19" id="KW-1185">Reference proteome</keyword>
<keyword evidence="8" id="KW-0186">Copper</keyword>
<dbReference type="GO" id="GO:0046872">
    <property type="term" value="F:metal ion binding"/>
    <property type="evidence" value="ECO:0007669"/>
    <property type="project" value="UniProtKB-KW"/>
</dbReference>
<keyword evidence="10" id="KW-1015">Disulfide bond</keyword>
<keyword evidence="4" id="KW-0479">Metal-binding</keyword>
<dbReference type="PANTHER" id="PTHR33353">
    <property type="entry name" value="PUTATIVE (AFU_ORTHOLOGUE AFUA_1G12560)-RELATED"/>
    <property type="match status" value="1"/>
</dbReference>
<evidence type="ECO:0000256" key="6">
    <source>
        <dbReference type="ARBA" id="ARBA00023001"/>
    </source>
</evidence>
<evidence type="ECO:0000256" key="5">
    <source>
        <dbReference type="ARBA" id="ARBA00022729"/>
    </source>
</evidence>
<dbReference type="InterPro" id="IPR049892">
    <property type="entry name" value="AA9"/>
</dbReference>
<evidence type="ECO:0000256" key="7">
    <source>
        <dbReference type="ARBA" id="ARBA00023002"/>
    </source>
</evidence>
<evidence type="ECO:0000256" key="9">
    <source>
        <dbReference type="ARBA" id="ARBA00023033"/>
    </source>
</evidence>
<evidence type="ECO:0000256" key="11">
    <source>
        <dbReference type="ARBA" id="ARBA00023277"/>
    </source>
</evidence>
<evidence type="ECO:0000256" key="15">
    <source>
        <dbReference type="ARBA" id="ARBA00047174"/>
    </source>
</evidence>
<evidence type="ECO:0000256" key="12">
    <source>
        <dbReference type="ARBA" id="ARBA00023326"/>
    </source>
</evidence>
<dbReference type="EC" id="1.14.99.56" evidence="15"/>
<evidence type="ECO:0000256" key="3">
    <source>
        <dbReference type="ARBA" id="ARBA00022525"/>
    </source>
</evidence>
<dbReference type="GO" id="GO:0004497">
    <property type="term" value="F:monooxygenase activity"/>
    <property type="evidence" value="ECO:0007669"/>
    <property type="project" value="UniProtKB-KW"/>
</dbReference>
<keyword evidence="9" id="KW-0503">Monooxygenase</keyword>
<keyword evidence="11" id="KW-0119">Carbohydrate metabolism</keyword>
<keyword evidence="6" id="KW-0136">Cellulose degradation</keyword>
<keyword evidence="12" id="KW-0624">Polysaccharide degradation</keyword>
<dbReference type="InterPro" id="IPR005103">
    <property type="entry name" value="AA9_LPMO"/>
</dbReference>
<dbReference type="EMBL" id="JAUKUD010000001">
    <property type="protein sequence ID" value="KAK0753688.1"/>
    <property type="molecule type" value="Genomic_DNA"/>
</dbReference>
<gene>
    <name evidence="18" type="ORF">B0T18DRAFT_397626</name>
</gene>
<evidence type="ECO:0000256" key="14">
    <source>
        <dbReference type="ARBA" id="ARBA00045077"/>
    </source>
</evidence>
<feature type="region of interest" description="Disordered" evidence="16">
    <location>
        <begin position="29"/>
        <end position="73"/>
    </location>
</feature>
<comment type="subcellular location">
    <subcellularLocation>
        <location evidence="2">Secreted</location>
    </subcellularLocation>
</comment>
<dbReference type="Gene3D" id="2.70.50.70">
    <property type="match status" value="1"/>
</dbReference>
<comment type="caution">
    <text evidence="18">The sequence shown here is derived from an EMBL/GenBank/DDBJ whole genome shotgun (WGS) entry which is preliminary data.</text>
</comment>
<comment type="similarity">
    <text evidence="13">Belongs to the polysaccharide monooxygenase AA9 family.</text>
</comment>
<organism evidence="18 19">
    <name type="scientific">Schizothecium vesticola</name>
    <dbReference type="NCBI Taxonomy" id="314040"/>
    <lineage>
        <taxon>Eukaryota</taxon>
        <taxon>Fungi</taxon>
        <taxon>Dikarya</taxon>
        <taxon>Ascomycota</taxon>
        <taxon>Pezizomycotina</taxon>
        <taxon>Sordariomycetes</taxon>
        <taxon>Sordariomycetidae</taxon>
        <taxon>Sordariales</taxon>
        <taxon>Schizotheciaceae</taxon>
        <taxon>Schizothecium</taxon>
    </lineage>
</organism>